<dbReference type="Gene3D" id="3.30.420.10">
    <property type="entry name" value="Ribonuclease H-like superfamily/Ribonuclease H"/>
    <property type="match status" value="1"/>
</dbReference>
<feature type="region of interest" description="Disordered" evidence="8">
    <location>
        <begin position="445"/>
        <end position="465"/>
    </location>
</feature>
<sequence length="511" mass="58252">MDKSWMTKHRNSDEYKKWSLNSQVLVEIVRFTQKQGLKGAVGGWKDFLTRYDKKFGSSLSDPAKRSKDILIAFLETFPQQFQKYFGKMVKRHYDRKTIEQYIKDYPDKESPEQRLVRLTMENPQHMQHYFFPSYNEGWKVMTIGKTSEVMNSKAMISIDCEMVLCQDGTESVVKVCAVDQNLEVKLNKVVNPNKAVADYRTHITGISAKDLEGVTCSLVDVQKNLRKLLSHGSILVGHSLYNDLHALKFDYPQVIDTSYIFKYMDLPTGASPSLNNLCKSVLGFAVREDGEPHNCLNDARAAMKLVLAKLEHGFDDPIEASGNNAPEVKLEKLLLHKIPVDVPCQLLLSVFPRDSCVAVEQTDVRVRGESYSTFVSFRNAAEANEAFKVLDGRESKDSCGRPQKHIFLKLSSGQTTSFYARKMTADAVFKKCDTSKKRAGEVENINSELEQAQDDTSESKRQRTCPHPCKHVTEIERLKQELREREDEIFHLQKILCTVAKKHGLQQKDCC</sequence>
<dbReference type="PANTHER" id="PTHR12801:SF115">
    <property type="entry name" value="FI18136P1-RELATED"/>
    <property type="match status" value="1"/>
</dbReference>
<dbReference type="InterPro" id="IPR047021">
    <property type="entry name" value="REXO1/3/4-like"/>
</dbReference>
<evidence type="ECO:0000256" key="2">
    <source>
        <dbReference type="ARBA" id="ARBA00006357"/>
    </source>
</evidence>
<reference evidence="10" key="1">
    <citation type="journal article" date="2015" name="Nat. Genet.">
        <title>The pineapple genome and the evolution of CAM photosynthesis.</title>
        <authorList>
            <person name="Ming R."/>
            <person name="VanBuren R."/>
            <person name="Wai C.M."/>
            <person name="Tang H."/>
            <person name="Schatz M.C."/>
            <person name="Bowers J.E."/>
            <person name="Lyons E."/>
            <person name="Wang M.L."/>
            <person name="Chen J."/>
            <person name="Biggers E."/>
            <person name="Zhang J."/>
            <person name="Huang L."/>
            <person name="Zhang L."/>
            <person name="Miao W."/>
            <person name="Zhang J."/>
            <person name="Ye Z."/>
            <person name="Miao C."/>
            <person name="Lin Z."/>
            <person name="Wang H."/>
            <person name="Zhou H."/>
            <person name="Yim W.C."/>
            <person name="Priest H.D."/>
            <person name="Zheng C."/>
            <person name="Woodhouse M."/>
            <person name="Edger P.P."/>
            <person name="Guyot R."/>
            <person name="Guo H.B."/>
            <person name="Guo H."/>
            <person name="Zheng G."/>
            <person name="Singh R."/>
            <person name="Sharma A."/>
            <person name="Min X."/>
            <person name="Zheng Y."/>
            <person name="Lee H."/>
            <person name="Gurtowski J."/>
            <person name="Sedlazeck F.J."/>
            <person name="Harkess A."/>
            <person name="McKain M.R."/>
            <person name="Liao Z."/>
            <person name="Fang J."/>
            <person name="Liu J."/>
            <person name="Zhang X."/>
            <person name="Zhang Q."/>
            <person name="Hu W."/>
            <person name="Qin Y."/>
            <person name="Wang K."/>
            <person name="Chen L.Y."/>
            <person name="Shirley N."/>
            <person name="Lin Y.R."/>
            <person name="Liu L.Y."/>
            <person name="Hernandez A.G."/>
            <person name="Wright C.L."/>
            <person name="Bulone V."/>
            <person name="Tuskan G.A."/>
            <person name="Heath K."/>
            <person name="Zee F."/>
            <person name="Moore P.H."/>
            <person name="Sunkar R."/>
            <person name="Leebens-Mack J.H."/>
            <person name="Mockler T."/>
            <person name="Bennetzen J.L."/>
            <person name="Freeling M."/>
            <person name="Sankoff D."/>
            <person name="Paterson A.H."/>
            <person name="Zhu X."/>
            <person name="Yang X."/>
            <person name="Smith J.A."/>
            <person name="Cushman J.C."/>
            <person name="Paull R.E."/>
            <person name="Yu Q."/>
        </authorList>
    </citation>
    <scope>NUCLEOTIDE SEQUENCE [LARGE SCALE GENOMIC DNA]</scope>
    <source>
        <strain evidence="10">cv. F153</strain>
    </source>
</reference>
<keyword evidence="5" id="KW-0269">Exonuclease</keyword>
<dbReference type="PANTHER" id="PTHR12801">
    <property type="entry name" value="RNA EXONUCLEASE REXO1 / RECO3 FAMILY MEMBER-RELATED"/>
    <property type="match status" value="1"/>
</dbReference>
<keyword evidence="3" id="KW-0540">Nuclease</keyword>
<dbReference type="GeneID" id="109703689"/>
<comment type="similarity">
    <text evidence="2">Belongs to the REXO1/REXO3 family.</text>
</comment>
<keyword evidence="6" id="KW-0539">Nucleus</keyword>
<evidence type="ECO:0000259" key="9">
    <source>
        <dbReference type="SMART" id="SM00479"/>
    </source>
</evidence>
<proteinExistence type="inferred from homology"/>
<evidence type="ECO:0000256" key="7">
    <source>
        <dbReference type="ARBA" id="ARBA00053817"/>
    </source>
</evidence>
<comment type="subcellular location">
    <subcellularLocation>
        <location evidence="1">Nucleus</location>
    </subcellularLocation>
</comment>
<organism evidence="11">
    <name type="scientific">Ananas comosus</name>
    <name type="common">Pineapple</name>
    <name type="synonym">Ananas ananas</name>
    <dbReference type="NCBI Taxonomy" id="4615"/>
    <lineage>
        <taxon>Eukaryota</taxon>
        <taxon>Viridiplantae</taxon>
        <taxon>Streptophyta</taxon>
        <taxon>Embryophyta</taxon>
        <taxon>Tracheophyta</taxon>
        <taxon>Spermatophyta</taxon>
        <taxon>Magnoliopsida</taxon>
        <taxon>Liliopsida</taxon>
        <taxon>Poales</taxon>
        <taxon>Bromeliaceae</taxon>
        <taxon>Bromelioideae</taxon>
        <taxon>Ananas</taxon>
    </lineage>
</organism>
<evidence type="ECO:0000256" key="4">
    <source>
        <dbReference type="ARBA" id="ARBA00022801"/>
    </source>
</evidence>
<dbReference type="OrthoDB" id="16516at2759"/>
<evidence type="ECO:0000256" key="5">
    <source>
        <dbReference type="ARBA" id="ARBA00022839"/>
    </source>
</evidence>
<dbReference type="InterPro" id="IPR013520">
    <property type="entry name" value="Ribonucl_H"/>
</dbReference>
<gene>
    <name evidence="11 12" type="primary">LOC109703689</name>
</gene>
<dbReference type="CDD" id="cd06145">
    <property type="entry name" value="REX1_like"/>
    <property type="match status" value="1"/>
</dbReference>
<name>A0A6P5EA09_ANACO</name>
<dbReference type="RefSeq" id="XP_020080008.1">
    <property type="nucleotide sequence ID" value="XM_020224419.1"/>
</dbReference>
<dbReference type="AlphaFoldDB" id="A0A6P5EA09"/>
<evidence type="ECO:0000256" key="6">
    <source>
        <dbReference type="ARBA" id="ARBA00023242"/>
    </source>
</evidence>
<dbReference type="GO" id="GO:0005634">
    <property type="term" value="C:nucleus"/>
    <property type="evidence" value="ECO:0007669"/>
    <property type="project" value="UniProtKB-SubCell"/>
</dbReference>
<keyword evidence="4" id="KW-0378">Hydrolase</keyword>
<dbReference type="RefSeq" id="XP_020080001.1">
    <property type="nucleotide sequence ID" value="XM_020224412.1"/>
</dbReference>
<dbReference type="Proteomes" id="UP000515123">
    <property type="component" value="Linkage group 2"/>
</dbReference>
<reference evidence="11 12" key="2">
    <citation type="submission" date="2025-04" db="UniProtKB">
        <authorList>
            <consortium name="RefSeq"/>
        </authorList>
    </citation>
    <scope>IDENTIFICATION</scope>
    <source>
        <tissue evidence="11 12">Leaf</tissue>
    </source>
</reference>
<accession>A0A6P5EA09</accession>
<evidence type="ECO:0000313" key="11">
    <source>
        <dbReference type="RefSeq" id="XP_020080001.1"/>
    </source>
</evidence>
<dbReference type="SMART" id="SM00479">
    <property type="entry name" value="EXOIII"/>
    <property type="match status" value="1"/>
</dbReference>
<dbReference type="InterPro" id="IPR012337">
    <property type="entry name" value="RNaseH-like_sf"/>
</dbReference>
<dbReference type="InterPro" id="IPR034922">
    <property type="entry name" value="REX1-like_exo"/>
</dbReference>
<feature type="domain" description="Exonuclease" evidence="9">
    <location>
        <begin position="154"/>
        <end position="315"/>
    </location>
</feature>
<evidence type="ECO:0000256" key="1">
    <source>
        <dbReference type="ARBA" id="ARBA00004123"/>
    </source>
</evidence>
<evidence type="ECO:0000313" key="12">
    <source>
        <dbReference type="RefSeq" id="XP_020080008.1"/>
    </source>
</evidence>
<comment type="function">
    <text evidence="7">3'-5' exonuclease degrading single-stranded small RNAs.</text>
</comment>
<evidence type="ECO:0000313" key="10">
    <source>
        <dbReference type="Proteomes" id="UP000515123"/>
    </source>
</evidence>
<protein>
    <submittedName>
        <fullName evidence="11 12">Small RNA degrading nuclease 1-like isoform X1</fullName>
    </submittedName>
</protein>
<evidence type="ECO:0000256" key="3">
    <source>
        <dbReference type="ARBA" id="ARBA00022722"/>
    </source>
</evidence>
<keyword evidence="10" id="KW-1185">Reference proteome</keyword>
<dbReference type="FunFam" id="3.30.420.10:FF:000080">
    <property type="entry name" value="Small RNA degrading nuclease 3"/>
    <property type="match status" value="1"/>
</dbReference>
<dbReference type="SUPFAM" id="SSF53098">
    <property type="entry name" value="Ribonuclease H-like"/>
    <property type="match status" value="1"/>
</dbReference>
<dbReference type="InterPro" id="IPR036397">
    <property type="entry name" value="RNaseH_sf"/>
</dbReference>
<evidence type="ECO:0000256" key="8">
    <source>
        <dbReference type="SAM" id="MobiDB-lite"/>
    </source>
</evidence>
<dbReference type="GO" id="GO:0004527">
    <property type="term" value="F:exonuclease activity"/>
    <property type="evidence" value="ECO:0007669"/>
    <property type="project" value="UniProtKB-KW"/>
</dbReference>
<dbReference type="GO" id="GO:0003676">
    <property type="term" value="F:nucleic acid binding"/>
    <property type="evidence" value="ECO:0007669"/>
    <property type="project" value="InterPro"/>
</dbReference>